<dbReference type="AlphaFoldDB" id="A0AAN8S5B8"/>
<evidence type="ECO:0000313" key="2">
    <source>
        <dbReference type="EMBL" id="KAK6625947.1"/>
    </source>
</evidence>
<accession>A0AAN8S5B8</accession>
<dbReference type="EMBL" id="JAWJWE010000037">
    <property type="protein sequence ID" value="KAK6625947.1"/>
    <property type="molecule type" value="Genomic_DNA"/>
</dbReference>
<feature type="region of interest" description="Disordered" evidence="1">
    <location>
        <begin position="1"/>
        <end position="37"/>
    </location>
</feature>
<protein>
    <submittedName>
        <fullName evidence="2">Uncharacterized protein</fullName>
    </submittedName>
</protein>
<organism evidence="2 3">
    <name type="scientific">Polyplax serrata</name>
    <name type="common">Common mouse louse</name>
    <dbReference type="NCBI Taxonomy" id="468196"/>
    <lineage>
        <taxon>Eukaryota</taxon>
        <taxon>Metazoa</taxon>
        <taxon>Ecdysozoa</taxon>
        <taxon>Arthropoda</taxon>
        <taxon>Hexapoda</taxon>
        <taxon>Insecta</taxon>
        <taxon>Pterygota</taxon>
        <taxon>Neoptera</taxon>
        <taxon>Paraneoptera</taxon>
        <taxon>Psocodea</taxon>
        <taxon>Troctomorpha</taxon>
        <taxon>Phthiraptera</taxon>
        <taxon>Anoplura</taxon>
        <taxon>Polyplacidae</taxon>
        <taxon>Polyplax</taxon>
    </lineage>
</organism>
<name>A0AAN8S5B8_POLSC</name>
<reference evidence="2 3" key="1">
    <citation type="submission" date="2023-10" db="EMBL/GenBank/DDBJ databases">
        <title>Genomes of two closely related lineages of the louse Polyplax serrata with different host specificities.</title>
        <authorList>
            <person name="Martinu J."/>
            <person name="Tarabai H."/>
            <person name="Stefka J."/>
            <person name="Hypsa V."/>
        </authorList>
    </citation>
    <scope>NUCLEOTIDE SEQUENCE [LARGE SCALE GENOMIC DNA]</scope>
    <source>
        <strain evidence="2">HR10_N</strain>
    </source>
</reference>
<gene>
    <name evidence="2" type="ORF">RUM43_006246</name>
</gene>
<evidence type="ECO:0000256" key="1">
    <source>
        <dbReference type="SAM" id="MobiDB-lite"/>
    </source>
</evidence>
<comment type="caution">
    <text evidence="2">The sequence shown here is derived from an EMBL/GenBank/DDBJ whole genome shotgun (WGS) entry which is preliminary data.</text>
</comment>
<dbReference type="Proteomes" id="UP001372834">
    <property type="component" value="Unassembled WGS sequence"/>
</dbReference>
<evidence type="ECO:0000313" key="3">
    <source>
        <dbReference type="Proteomes" id="UP001372834"/>
    </source>
</evidence>
<proteinExistence type="predicted"/>
<sequence length="99" mass="10903">MEMQCPSVGTCPVDHTSHGYHLNGSNKTRKAESENPKLPLLFSDTDVLEIRLEFSENVSRPNLSCEDTEIGFPLPASQPVSMQALESKLLEMVCPISAK</sequence>